<evidence type="ECO:0000259" key="1">
    <source>
        <dbReference type="Pfam" id="PF25545"/>
    </source>
</evidence>
<feature type="non-terminal residue" evidence="2">
    <location>
        <position position="1"/>
    </location>
</feature>
<dbReference type="Pfam" id="PF25545">
    <property type="entry name" value="DUF7924"/>
    <property type="match status" value="1"/>
</dbReference>
<evidence type="ECO:0000313" key="3">
    <source>
        <dbReference type="Proteomes" id="UP001275084"/>
    </source>
</evidence>
<accession>A0AAJ0MGL7</accession>
<name>A0AAJ0MGL7_9PEZI</name>
<protein>
    <recommendedName>
        <fullName evidence="1">DUF7924 domain-containing protein</fullName>
    </recommendedName>
</protein>
<gene>
    <name evidence="2" type="ORF">B0T25DRAFT_423057</name>
</gene>
<dbReference type="Proteomes" id="UP001275084">
    <property type="component" value="Unassembled WGS sequence"/>
</dbReference>
<reference evidence="2" key="2">
    <citation type="submission" date="2023-06" db="EMBL/GenBank/DDBJ databases">
        <authorList>
            <consortium name="Lawrence Berkeley National Laboratory"/>
            <person name="Haridas S."/>
            <person name="Hensen N."/>
            <person name="Bonometti L."/>
            <person name="Westerberg I."/>
            <person name="Brannstrom I.O."/>
            <person name="Guillou S."/>
            <person name="Cros-Aarteil S."/>
            <person name="Calhoun S."/>
            <person name="Kuo A."/>
            <person name="Mondo S."/>
            <person name="Pangilinan J."/>
            <person name="Riley R."/>
            <person name="Labutti K."/>
            <person name="Andreopoulos B."/>
            <person name="Lipzen A."/>
            <person name="Chen C."/>
            <person name="Yanf M."/>
            <person name="Daum C."/>
            <person name="Ng V."/>
            <person name="Clum A."/>
            <person name="Steindorff A."/>
            <person name="Ohm R."/>
            <person name="Martin F."/>
            <person name="Silar P."/>
            <person name="Natvig D."/>
            <person name="Lalanne C."/>
            <person name="Gautier V."/>
            <person name="Ament-Velasquez S.L."/>
            <person name="Kruys A."/>
            <person name="Hutchinson M.I."/>
            <person name="Powell A.J."/>
            <person name="Barry K."/>
            <person name="Miller A.N."/>
            <person name="Grigoriev I.V."/>
            <person name="Debuchy R."/>
            <person name="Gladieux P."/>
            <person name="Thoren M.H."/>
            <person name="Johannesson H."/>
        </authorList>
    </citation>
    <scope>NUCLEOTIDE SEQUENCE</scope>
    <source>
        <strain evidence="2">CBS 955.72</strain>
    </source>
</reference>
<proteinExistence type="predicted"/>
<feature type="domain" description="DUF7924" evidence="1">
    <location>
        <begin position="10"/>
        <end position="217"/>
    </location>
</feature>
<evidence type="ECO:0000313" key="2">
    <source>
        <dbReference type="EMBL" id="KAK3357837.1"/>
    </source>
</evidence>
<reference evidence="2" key="1">
    <citation type="journal article" date="2023" name="Mol. Phylogenet. Evol.">
        <title>Genome-scale phylogeny and comparative genomics of the fungal order Sordariales.</title>
        <authorList>
            <person name="Hensen N."/>
            <person name="Bonometti L."/>
            <person name="Westerberg I."/>
            <person name="Brannstrom I.O."/>
            <person name="Guillou S."/>
            <person name="Cros-Aarteil S."/>
            <person name="Calhoun S."/>
            <person name="Haridas S."/>
            <person name="Kuo A."/>
            <person name="Mondo S."/>
            <person name="Pangilinan J."/>
            <person name="Riley R."/>
            <person name="LaButti K."/>
            <person name="Andreopoulos B."/>
            <person name="Lipzen A."/>
            <person name="Chen C."/>
            <person name="Yan M."/>
            <person name="Daum C."/>
            <person name="Ng V."/>
            <person name="Clum A."/>
            <person name="Steindorff A."/>
            <person name="Ohm R.A."/>
            <person name="Martin F."/>
            <person name="Silar P."/>
            <person name="Natvig D.O."/>
            <person name="Lalanne C."/>
            <person name="Gautier V."/>
            <person name="Ament-Velasquez S.L."/>
            <person name="Kruys A."/>
            <person name="Hutchinson M.I."/>
            <person name="Powell A.J."/>
            <person name="Barry K."/>
            <person name="Miller A.N."/>
            <person name="Grigoriev I.V."/>
            <person name="Debuchy R."/>
            <person name="Gladieux P."/>
            <person name="Hiltunen Thoren M."/>
            <person name="Johannesson H."/>
        </authorList>
    </citation>
    <scope>NUCLEOTIDE SEQUENCE</scope>
    <source>
        <strain evidence="2">CBS 955.72</strain>
    </source>
</reference>
<sequence>LHELEKLGLECDEERVANFWARHIFPQPERDLAAELAMKAGTHMDRYLLPLPRVPDAPFSVQQPRPDLLYGYLAGIFTMRQISTLVSLYLEGTPRQPLLPFLVVEYKTGAGPGGNLWVAANQCAGGSVASLQATAYVNTALVRAGGRRFLNICYSLAVDSHLAFLYLSRIDSKGRFKMQRVDSFFLLRSEELVRFHQCVATIFKWAGDRLGDIRRALDTI</sequence>
<dbReference type="InterPro" id="IPR057684">
    <property type="entry name" value="DUF7924"/>
</dbReference>
<feature type="non-terminal residue" evidence="2">
    <location>
        <position position="220"/>
    </location>
</feature>
<keyword evidence="3" id="KW-1185">Reference proteome</keyword>
<dbReference type="EMBL" id="JAUIQD010000003">
    <property type="protein sequence ID" value="KAK3357837.1"/>
    <property type="molecule type" value="Genomic_DNA"/>
</dbReference>
<organism evidence="2 3">
    <name type="scientific">Lasiosphaeria hispida</name>
    <dbReference type="NCBI Taxonomy" id="260671"/>
    <lineage>
        <taxon>Eukaryota</taxon>
        <taxon>Fungi</taxon>
        <taxon>Dikarya</taxon>
        <taxon>Ascomycota</taxon>
        <taxon>Pezizomycotina</taxon>
        <taxon>Sordariomycetes</taxon>
        <taxon>Sordariomycetidae</taxon>
        <taxon>Sordariales</taxon>
        <taxon>Lasiosphaeriaceae</taxon>
        <taxon>Lasiosphaeria</taxon>
    </lineage>
</organism>
<comment type="caution">
    <text evidence="2">The sequence shown here is derived from an EMBL/GenBank/DDBJ whole genome shotgun (WGS) entry which is preliminary data.</text>
</comment>
<dbReference type="AlphaFoldDB" id="A0AAJ0MGL7"/>